<dbReference type="Proteomes" id="UP000655830">
    <property type="component" value="Unassembled WGS sequence"/>
</dbReference>
<dbReference type="Gene3D" id="1.10.3470.10">
    <property type="entry name" value="ABC transporter involved in vitamin B12 uptake, BtuC"/>
    <property type="match status" value="1"/>
</dbReference>
<dbReference type="GO" id="GO:0033214">
    <property type="term" value="P:siderophore-iron import into cell"/>
    <property type="evidence" value="ECO:0007669"/>
    <property type="project" value="TreeGrafter"/>
</dbReference>
<feature type="transmembrane region" description="Helical" evidence="8">
    <location>
        <begin position="7"/>
        <end position="28"/>
    </location>
</feature>
<feature type="transmembrane region" description="Helical" evidence="8">
    <location>
        <begin position="117"/>
        <end position="135"/>
    </location>
</feature>
<dbReference type="Pfam" id="PF01032">
    <property type="entry name" value="FecCD"/>
    <property type="match status" value="1"/>
</dbReference>
<keyword evidence="4" id="KW-1003">Cell membrane</keyword>
<evidence type="ECO:0000256" key="2">
    <source>
        <dbReference type="ARBA" id="ARBA00007935"/>
    </source>
</evidence>
<accession>A0A926EG62</accession>
<keyword evidence="6 8" id="KW-1133">Transmembrane helix</keyword>
<dbReference type="AlphaFoldDB" id="A0A926EG62"/>
<reference evidence="9" key="1">
    <citation type="submission" date="2020-08" db="EMBL/GenBank/DDBJ databases">
        <title>Genome public.</title>
        <authorList>
            <person name="Liu C."/>
            <person name="Sun Q."/>
        </authorList>
    </citation>
    <scope>NUCLEOTIDE SEQUENCE</scope>
    <source>
        <strain evidence="9">NSJ-12</strain>
    </source>
</reference>
<feature type="transmembrane region" description="Helical" evidence="8">
    <location>
        <begin position="57"/>
        <end position="77"/>
    </location>
</feature>
<evidence type="ECO:0000256" key="8">
    <source>
        <dbReference type="SAM" id="Phobius"/>
    </source>
</evidence>
<evidence type="ECO:0000313" key="9">
    <source>
        <dbReference type="EMBL" id="MBC8579724.1"/>
    </source>
</evidence>
<comment type="subcellular location">
    <subcellularLocation>
        <location evidence="1">Cell membrane</location>
        <topology evidence="1">Multi-pass membrane protein</topology>
    </subcellularLocation>
</comment>
<feature type="transmembrane region" description="Helical" evidence="8">
    <location>
        <begin position="237"/>
        <end position="261"/>
    </location>
</feature>
<dbReference type="GO" id="GO:0022857">
    <property type="term" value="F:transmembrane transporter activity"/>
    <property type="evidence" value="ECO:0007669"/>
    <property type="project" value="InterPro"/>
</dbReference>
<evidence type="ECO:0000256" key="7">
    <source>
        <dbReference type="ARBA" id="ARBA00023136"/>
    </source>
</evidence>
<dbReference type="InterPro" id="IPR037294">
    <property type="entry name" value="ABC_BtuC-like"/>
</dbReference>
<dbReference type="PANTHER" id="PTHR30472">
    <property type="entry name" value="FERRIC ENTEROBACTIN TRANSPORT SYSTEM PERMEASE PROTEIN"/>
    <property type="match status" value="1"/>
</dbReference>
<evidence type="ECO:0000313" key="10">
    <source>
        <dbReference type="Proteomes" id="UP000655830"/>
    </source>
</evidence>
<dbReference type="InterPro" id="IPR000522">
    <property type="entry name" value="ABC_transptr_permease_BtuC"/>
</dbReference>
<dbReference type="SUPFAM" id="SSF81345">
    <property type="entry name" value="ABC transporter involved in vitamin B12 uptake, BtuC"/>
    <property type="match status" value="1"/>
</dbReference>
<feature type="transmembrane region" description="Helical" evidence="8">
    <location>
        <begin position="273"/>
        <end position="294"/>
    </location>
</feature>
<evidence type="ECO:0000256" key="1">
    <source>
        <dbReference type="ARBA" id="ARBA00004651"/>
    </source>
</evidence>
<protein>
    <submittedName>
        <fullName evidence="9">Iron ABC transporter permease</fullName>
    </submittedName>
</protein>
<comment type="caution">
    <text evidence="9">The sequence shown here is derived from an EMBL/GenBank/DDBJ whole genome shotgun (WGS) entry which is preliminary data.</text>
</comment>
<dbReference type="RefSeq" id="WP_249332678.1">
    <property type="nucleotide sequence ID" value="NZ_JACRSY010000013.1"/>
</dbReference>
<proteinExistence type="inferred from homology"/>
<dbReference type="FunFam" id="1.10.3470.10:FF:000001">
    <property type="entry name" value="Vitamin B12 ABC transporter permease BtuC"/>
    <property type="match status" value="1"/>
</dbReference>
<organism evidence="9 10">
    <name type="scientific">Zhenhengia yiwuensis</name>
    <dbReference type="NCBI Taxonomy" id="2763666"/>
    <lineage>
        <taxon>Bacteria</taxon>
        <taxon>Bacillati</taxon>
        <taxon>Bacillota</taxon>
        <taxon>Clostridia</taxon>
        <taxon>Lachnospirales</taxon>
        <taxon>Lachnospiraceae</taxon>
        <taxon>Zhenhengia</taxon>
    </lineage>
</organism>
<feature type="transmembrane region" description="Helical" evidence="8">
    <location>
        <begin position="190"/>
        <end position="208"/>
    </location>
</feature>
<keyword evidence="10" id="KW-1185">Reference proteome</keyword>
<feature type="transmembrane region" description="Helical" evidence="8">
    <location>
        <begin position="147"/>
        <end position="170"/>
    </location>
</feature>
<feature type="transmembrane region" description="Helical" evidence="8">
    <location>
        <begin position="306"/>
        <end position="323"/>
    </location>
</feature>
<name>A0A926EG62_9FIRM</name>
<evidence type="ECO:0000256" key="6">
    <source>
        <dbReference type="ARBA" id="ARBA00022989"/>
    </source>
</evidence>
<keyword evidence="5 8" id="KW-0812">Transmembrane</keyword>
<comment type="similarity">
    <text evidence="2">Belongs to the binding-protein-dependent transport system permease family. FecCD subfamily.</text>
</comment>
<dbReference type="PANTHER" id="PTHR30472:SF58">
    <property type="entry name" value="IRON(3+)-HYDROXAMATE IMPORT SYSTEM PERMEASE PROTEIN FHUB"/>
    <property type="match status" value="1"/>
</dbReference>
<dbReference type="CDD" id="cd06550">
    <property type="entry name" value="TM_ABC_iron-siderophores_like"/>
    <property type="match status" value="1"/>
</dbReference>
<sequence length="326" mass="34981">MNKKTFFLVSTCSIIAVIGLVIAISFGAKRIPLQVVWDSIFHYEDILEMQLVRDVRIPRVISTAFVGGILGITGAMMQGVTRNPVAEPSLMGITQGATFAIALVGASSSLYGLFGNTAAAFLGAIVSGLLVLGFSMKSARNMNISRLLLAGTALSTFFISMATIIALLTNKSQNLAFWLSGGFRAVTWESVKLVVIVGGLTTLIALFLSPKINIVNLGEDVCIGLGENPVKIRMYTLLLIIPMCAVCVAVAGNIAFVGLIVPHIVRKIVGQDYRIIMPISFLCGATLVIWADVLARLVNQPYETPIGLFTSIVGVPLFIWMVRKES</sequence>
<dbReference type="GO" id="GO:0005886">
    <property type="term" value="C:plasma membrane"/>
    <property type="evidence" value="ECO:0007669"/>
    <property type="project" value="UniProtKB-SubCell"/>
</dbReference>
<keyword evidence="3" id="KW-0813">Transport</keyword>
<dbReference type="EMBL" id="JACRSY010000013">
    <property type="protein sequence ID" value="MBC8579724.1"/>
    <property type="molecule type" value="Genomic_DNA"/>
</dbReference>
<evidence type="ECO:0000256" key="5">
    <source>
        <dbReference type="ARBA" id="ARBA00022692"/>
    </source>
</evidence>
<evidence type="ECO:0000256" key="4">
    <source>
        <dbReference type="ARBA" id="ARBA00022475"/>
    </source>
</evidence>
<keyword evidence="7 8" id="KW-0472">Membrane</keyword>
<evidence type="ECO:0000256" key="3">
    <source>
        <dbReference type="ARBA" id="ARBA00022448"/>
    </source>
</evidence>
<gene>
    <name evidence="9" type="ORF">H8718_09295</name>
</gene>